<dbReference type="PANTHER" id="PTHR18895:SF74">
    <property type="entry name" value="MTRF1L RELEASE FACTOR GLUTAMINE METHYLTRANSFERASE"/>
    <property type="match status" value="1"/>
</dbReference>
<name>A0A1F6MRG9_9BACT</name>
<dbReference type="PANTHER" id="PTHR18895">
    <property type="entry name" value="HEMK METHYLTRANSFERASE"/>
    <property type="match status" value="1"/>
</dbReference>
<reference evidence="5 6" key="1">
    <citation type="journal article" date="2016" name="Nat. Commun.">
        <title>Thousands of microbial genomes shed light on interconnected biogeochemical processes in an aquifer system.</title>
        <authorList>
            <person name="Anantharaman K."/>
            <person name="Brown C.T."/>
            <person name="Hug L.A."/>
            <person name="Sharon I."/>
            <person name="Castelle C.J."/>
            <person name="Probst A.J."/>
            <person name="Thomas B.C."/>
            <person name="Singh A."/>
            <person name="Wilkins M.J."/>
            <person name="Karaoz U."/>
            <person name="Brodie E.L."/>
            <person name="Williams K.H."/>
            <person name="Hubbard S.S."/>
            <person name="Banfield J.F."/>
        </authorList>
    </citation>
    <scope>NUCLEOTIDE SEQUENCE [LARGE SCALE GENOMIC DNA]</scope>
</reference>
<evidence type="ECO:0000313" key="5">
    <source>
        <dbReference type="EMBL" id="OGH74241.1"/>
    </source>
</evidence>
<dbReference type="InterPro" id="IPR040758">
    <property type="entry name" value="PrmC_N"/>
</dbReference>
<protein>
    <submittedName>
        <fullName evidence="5">Protein-(Glutamine-N5) methyltransferase, release factor-specific</fullName>
    </submittedName>
</protein>
<sequence length="294" mass="33048">MRQTTIKQLLQQARERIDLLDAELIIAFVLKKTREFVIAHGECGVRKFASAQVCKLIRKRERGEPLAYLTGHKDFFGLDFAVNKSVLVPRPETEVLVESVIECLMTEDIGHRTILIDVGTGSGCIPIAITKSLHHHITSSLKIFAIDISKVALRIARLNAKKHGVKIKFLHGSLLTPLLKTCKLARPQTHALIITANLPYLTLKQYRQSASIKREPKNALVAGKTGLGLYEKLLKQIRSPISNIQYPISVFFEIDPSQSKPIVRLIEKYLPKAVVEIKKDLSGRDRVVETIYFA</sequence>
<dbReference type="Gene3D" id="3.40.50.150">
    <property type="entry name" value="Vaccinia Virus protein VP39"/>
    <property type="match status" value="1"/>
</dbReference>
<accession>A0A1F6MRG9</accession>
<evidence type="ECO:0000256" key="2">
    <source>
        <dbReference type="ARBA" id="ARBA00022679"/>
    </source>
</evidence>
<keyword evidence="1 5" id="KW-0489">Methyltransferase</keyword>
<dbReference type="InterPro" id="IPR029063">
    <property type="entry name" value="SAM-dependent_MTases_sf"/>
</dbReference>
<dbReference type="CDD" id="cd02440">
    <property type="entry name" value="AdoMet_MTases"/>
    <property type="match status" value="1"/>
</dbReference>
<dbReference type="NCBIfam" id="TIGR03534">
    <property type="entry name" value="RF_mod_PrmC"/>
    <property type="match status" value="1"/>
</dbReference>
<dbReference type="Pfam" id="PF17827">
    <property type="entry name" value="PrmC_N"/>
    <property type="match status" value="1"/>
</dbReference>
<dbReference type="InterPro" id="IPR050320">
    <property type="entry name" value="N5-glutamine_MTase"/>
</dbReference>
<organism evidence="5 6">
    <name type="scientific">Candidatus Magasanikbacteria bacterium RIFCSPLOWO2_12_FULL_43_12</name>
    <dbReference type="NCBI Taxonomy" id="1798692"/>
    <lineage>
        <taxon>Bacteria</taxon>
        <taxon>Candidatus Magasanikiibacteriota</taxon>
    </lineage>
</organism>
<evidence type="ECO:0000259" key="4">
    <source>
        <dbReference type="Pfam" id="PF17827"/>
    </source>
</evidence>
<dbReference type="InterPro" id="IPR019874">
    <property type="entry name" value="RF_methyltr_PrmC"/>
</dbReference>
<comment type="caution">
    <text evidence="5">The sequence shown here is derived from an EMBL/GenBank/DDBJ whole genome shotgun (WGS) entry which is preliminary data.</text>
</comment>
<keyword evidence="3" id="KW-0949">S-adenosyl-L-methionine</keyword>
<feature type="domain" description="Release factor glutamine methyltransferase N-terminal" evidence="4">
    <location>
        <begin position="6"/>
        <end position="71"/>
    </location>
</feature>
<keyword evidence="2 5" id="KW-0808">Transferase</keyword>
<dbReference type="AlphaFoldDB" id="A0A1F6MRG9"/>
<dbReference type="InterPro" id="IPR004556">
    <property type="entry name" value="HemK-like"/>
</dbReference>
<dbReference type="Proteomes" id="UP000178347">
    <property type="component" value="Unassembled WGS sequence"/>
</dbReference>
<dbReference type="SUPFAM" id="SSF53335">
    <property type="entry name" value="S-adenosyl-L-methionine-dependent methyltransferases"/>
    <property type="match status" value="1"/>
</dbReference>
<evidence type="ECO:0000256" key="3">
    <source>
        <dbReference type="ARBA" id="ARBA00022691"/>
    </source>
</evidence>
<dbReference type="Pfam" id="PF06325">
    <property type="entry name" value="PrmA"/>
    <property type="match status" value="1"/>
</dbReference>
<dbReference type="GO" id="GO:0032259">
    <property type="term" value="P:methylation"/>
    <property type="evidence" value="ECO:0007669"/>
    <property type="project" value="UniProtKB-KW"/>
</dbReference>
<proteinExistence type="predicted"/>
<evidence type="ECO:0000313" key="6">
    <source>
        <dbReference type="Proteomes" id="UP000178347"/>
    </source>
</evidence>
<dbReference type="EMBL" id="MFQN01000021">
    <property type="protein sequence ID" value="OGH74241.1"/>
    <property type="molecule type" value="Genomic_DNA"/>
</dbReference>
<gene>
    <name evidence="5" type="ORF">A3G00_02730</name>
</gene>
<dbReference type="GO" id="GO:0008276">
    <property type="term" value="F:protein methyltransferase activity"/>
    <property type="evidence" value="ECO:0007669"/>
    <property type="project" value="InterPro"/>
</dbReference>
<evidence type="ECO:0000256" key="1">
    <source>
        <dbReference type="ARBA" id="ARBA00022603"/>
    </source>
</evidence>
<dbReference type="Gene3D" id="1.10.8.10">
    <property type="entry name" value="DNA helicase RuvA subunit, C-terminal domain"/>
    <property type="match status" value="1"/>
</dbReference>
<dbReference type="STRING" id="1798692.A3G00_02730"/>
<dbReference type="NCBIfam" id="TIGR00536">
    <property type="entry name" value="hemK_fam"/>
    <property type="match status" value="1"/>
</dbReference>